<organism evidence="1 2">
    <name type="scientific">Mesorhizobium calcicola</name>
    <dbReference type="NCBI Taxonomy" id="1300310"/>
    <lineage>
        <taxon>Bacteria</taxon>
        <taxon>Pseudomonadati</taxon>
        <taxon>Pseudomonadota</taxon>
        <taxon>Alphaproteobacteria</taxon>
        <taxon>Hyphomicrobiales</taxon>
        <taxon>Phyllobacteriaceae</taxon>
        <taxon>Mesorhizobium</taxon>
    </lineage>
</organism>
<proteinExistence type="predicted"/>
<evidence type="ECO:0000313" key="2">
    <source>
        <dbReference type="Proteomes" id="UP001597349"/>
    </source>
</evidence>
<reference evidence="2" key="1">
    <citation type="journal article" date="2019" name="Int. J. Syst. Evol. Microbiol.">
        <title>The Global Catalogue of Microorganisms (GCM) 10K type strain sequencing project: providing services to taxonomists for standard genome sequencing and annotation.</title>
        <authorList>
            <consortium name="The Broad Institute Genomics Platform"/>
            <consortium name="The Broad Institute Genome Sequencing Center for Infectious Disease"/>
            <person name="Wu L."/>
            <person name="Ma J."/>
        </authorList>
    </citation>
    <scope>NUCLEOTIDE SEQUENCE [LARGE SCALE GENOMIC DNA]</scope>
    <source>
        <strain evidence="2">CGMCC 1.16226</strain>
    </source>
</reference>
<protein>
    <submittedName>
        <fullName evidence="1">Uncharacterized protein</fullName>
    </submittedName>
</protein>
<evidence type="ECO:0000313" key="1">
    <source>
        <dbReference type="EMBL" id="MFD2057897.1"/>
    </source>
</evidence>
<gene>
    <name evidence="1" type="ORF">ACFSQT_33870</name>
</gene>
<comment type="caution">
    <text evidence="1">The sequence shown here is derived from an EMBL/GenBank/DDBJ whole genome shotgun (WGS) entry which is preliminary data.</text>
</comment>
<dbReference type="RefSeq" id="WP_379026249.1">
    <property type="nucleotide sequence ID" value="NZ_JBHUGY010000064.1"/>
</dbReference>
<name>A0ABW4WQP7_9HYPH</name>
<accession>A0ABW4WQP7</accession>
<dbReference type="EMBL" id="JBHUGY010000064">
    <property type="protein sequence ID" value="MFD2057897.1"/>
    <property type="molecule type" value="Genomic_DNA"/>
</dbReference>
<sequence length="65" mass="7131">MSRERWIEAGKVLAVNPDAIVRCPDCGEADLDVLNTKAGATHFERHMRCPKCGAYNALLKSNGET</sequence>
<dbReference type="Proteomes" id="UP001597349">
    <property type="component" value="Unassembled WGS sequence"/>
</dbReference>
<keyword evidence="2" id="KW-1185">Reference proteome</keyword>